<dbReference type="OrthoDB" id="248387at2759"/>
<keyword evidence="5" id="KW-1133">Transmembrane helix</keyword>
<proteinExistence type="inferred from homology"/>
<dbReference type="Pfam" id="PF00326">
    <property type="entry name" value="Peptidase_S9"/>
    <property type="match status" value="1"/>
</dbReference>
<keyword evidence="5" id="KW-0472">Membrane</keyword>
<dbReference type="SMR" id="A0A8T3BLH3"/>
<dbReference type="InterPro" id="IPR001375">
    <property type="entry name" value="Peptidase_S9_cat"/>
</dbReference>
<evidence type="ECO:0000313" key="8">
    <source>
        <dbReference type="Proteomes" id="UP000829196"/>
    </source>
</evidence>
<evidence type="ECO:0000256" key="5">
    <source>
        <dbReference type="SAM" id="Phobius"/>
    </source>
</evidence>
<gene>
    <name evidence="7" type="ORF">KFK09_008577</name>
</gene>
<comment type="function">
    <text evidence="4">Serine peptidase whose precise substrate specificity remains unclear. Does not cleave peptides after a arginine or lysine residue. Regulates trans-Golgi network morphology and sorting by regulating the membrane binding of the AP-1 complex. May play a role in the regulation of synaptic vesicle exocytosis.</text>
</comment>
<dbReference type="PANTHER" id="PTHR11757">
    <property type="entry name" value="PROTEASE FAMILY S9A OLIGOPEPTIDASE"/>
    <property type="match status" value="1"/>
</dbReference>
<dbReference type="SUPFAM" id="SSF53474">
    <property type="entry name" value="alpha/beta-Hydrolases"/>
    <property type="match status" value="1"/>
</dbReference>
<comment type="similarity">
    <text evidence="1">Belongs to the peptidase S9A family.</text>
</comment>
<organism evidence="7 8">
    <name type="scientific">Dendrobium nobile</name>
    <name type="common">Orchid</name>
    <dbReference type="NCBI Taxonomy" id="94219"/>
    <lineage>
        <taxon>Eukaryota</taxon>
        <taxon>Viridiplantae</taxon>
        <taxon>Streptophyta</taxon>
        <taxon>Embryophyta</taxon>
        <taxon>Tracheophyta</taxon>
        <taxon>Spermatophyta</taxon>
        <taxon>Magnoliopsida</taxon>
        <taxon>Liliopsida</taxon>
        <taxon>Asparagales</taxon>
        <taxon>Orchidaceae</taxon>
        <taxon>Epidendroideae</taxon>
        <taxon>Malaxideae</taxon>
        <taxon>Dendrobiinae</taxon>
        <taxon>Dendrobium</taxon>
    </lineage>
</organism>
<dbReference type="Gene3D" id="3.40.50.1820">
    <property type="entry name" value="alpha/beta hydrolase"/>
    <property type="match status" value="1"/>
</dbReference>
<dbReference type="EMBL" id="JAGYWB010000007">
    <property type="protein sequence ID" value="KAI0515907.1"/>
    <property type="molecule type" value="Genomic_DNA"/>
</dbReference>
<dbReference type="GO" id="GO:0006508">
    <property type="term" value="P:proteolysis"/>
    <property type="evidence" value="ECO:0007669"/>
    <property type="project" value="InterPro"/>
</dbReference>
<feature type="transmembrane region" description="Helical" evidence="5">
    <location>
        <begin position="12"/>
        <end position="31"/>
    </location>
</feature>
<evidence type="ECO:0000259" key="6">
    <source>
        <dbReference type="Pfam" id="PF00326"/>
    </source>
</evidence>
<evidence type="ECO:0000256" key="2">
    <source>
        <dbReference type="ARBA" id="ARBA00039290"/>
    </source>
</evidence>
<dbReference type="PANTHER" id="PTHR11757:SF19">
    <property type="entry name" value="PROLYL ENDOPEPTIDASE-LIKE"/>
    <property type="match status" value="1"/>
</dbReference>
<keyword evidence="8" id="KW-1185">Reference proteome</keyword>
<evidence type="ECO:0000256" key="4">
    <source>
        <dbReference type="ARBA" id="ARBA00045448"/>
    </source>
</evidence>
<dbReference type="Proteomes" id="UP000829196">
    <property type="component" value="Unassembled WGS sequence"/>
</dbReference>
<sequence length="314" mass="35514">MQNRQERLLESLLAFILFEVWFLLTLLLTWMSDAVVDYNLLNGNWNIVQQQNVLLERSKTLYGFFSSVSTKPQNSKGFHVADDADSLNGTWNELTEFYACEYYDVSSGDGVMVPLTVVYSCRHKQEGSPALLHGHGAYGELLDKRKRKFLIEKGIAHKDKLAGWGYSAGGLLDASAINACPDLFQAAILKAPFLYAVNTLLFPILPLNPVDYEGFGYPLDLEDFLAIRKYSPYENIKKDALYPSVLVTSSFNTRFGVWEVAKWVARVREMTIYDPLHPVGLNLTADLVEDSKYLQIKELAKETAFLIRMVADTN</sequence>
<name>A0A8T3BLH3_DENNO</name>
<evidence type="ECO:0000256" key="1">
    <source>
        <dbReference type="ARBA" id="ARBA00005228"/>
    </source>
</evidence>
<protein>
    <recommendedName>
        <fullName evidence="2">Prolyl endopeptidase-like</fullName>
    </recommendedName>
    <alternativeName>
        <fullName evidence="3">Prolylendopeptidase-like</fullName>
    </alternativeName>
</protein>
<dbReference type="AlphaFoldDB" id="A0A8T3BLH3"/>
<accession>A0A8T3BLH3</accession>
<dbReference type="InterPro" id="IPR029058">
    <property type="entry name" value="AB_hydrolase_fold"/>
</dbReference>
<reference evidence="7" key="1">
    <citation type="journal article" date="2022" name="Front. Genet.">
        <title>Chromosome-Scale Assembly of the Dendrobium nobile Genome Provides Insights Into the Molecular Mechanism of the Biosynthesis of the Medicinal Active Ingredient of Dendrobium.</title>
        <authorList>
            <person name="Xu Q."/>
            <person name="Niu S.-C."/>
            <person name="Li K.-L."/>
            <person name="Zheng P.-J."/>
            <person name="Zhang X.-J."/>
            <person name="Jia Y."/>
            <person name="Liu Y."/>
            <person name="Niu Y.-X."/>
            <person name="Yu L.-H."/>
            <person name="Chen D.-F."/>
            <person name="Zhang G.-Q."/>
        </authorList>
    </citation>
    <scope>NUCLEOTIDE SEQUENCE</scope>
    <source>
        <tissue evidence="7">Leaf</tissue>
    </source>
</reference>
<evidence type="ECO:0000313" key="7">
    <source>
        <dbReference type="EMBL" id="KAI0515907.1"/>
    </source>
</evidence>
<comment type="caution">
    <text evidence="7">The sequence shown here is derived from an EMBL/GenBank/DDBJ whole genome shotgun (WGS) entry which is preliminary data.</text>
</comment>
<keyword evidence="5" id="KW-0812">Transmembrane</keyword>
<feature type="domain" description="Peptidase S9 prolyl oligopeptidase catalytic" evidence="6">
    <location>
        <begin position="148"/>
        <end position="268"/>
    </location>
</feature>
<dbReference type="InterPro" id="IPR051543">
    <property type="entry name" value="Serine_Peptidase_S9A"/>
</dbReference>
<evidence type="ECO:0000256" key="3">
    <source>
        <dbReference type="ARBA" id="ARBA00042165"/>
    </source>
</evidence>
<dbReference type="GO" id="GO:0008236">
    <property type="term" value="F:serine-type peptidase activity"/>
    <property type="evidence" value="ECO:0007669"/>
    <property type="project" value="InterPro"/>
</dbReference>